<dbReference type="OrthoDB" id="4629142at2"/>
<sequence>MKKTVLRLAAATAIAMAPAAVAVGLNPAVSNAVPDCGDGWWDPNVGVCRAWSNFNSPPDCGAGNYWDPFGTVCRPIFGG</sequence>
<keyword evidence="2" id="KW-1185">Reference proteome</keyword>
<dbReference type="AlphaFoldDB" id="A0A1X0D7J7"/>
<dbReference type="RefSeq" id="WP_083032163.1">
    <property type="nucleotide sequence ID" value="NZ_AP022618.1"/>
</dbReference>
<dbReference type="EMBL" id="MVHS01000041">
    <property type="protein sequence ID" value="ORA67710.1"/>
    <property type="molecule type" value="Genomic_DNA"/>
</dbReference>
<name>A0A1X0D7J7_9MYCO</name>
<proteinExistence type="predicted"/>
<gene>
    <name evidence="1" type="ORF">BST26_15510</name>
</gene>
<accession>A0A1X0D7J7</accession>
<dbReference type="Proteomes" id="UP000192801">
    <property type="component" value="Unassembled WGS sequence"/>
</dbReference>
<dbReference type="STRING" id="444597.BST26_15510"/>
<comment type="caution">
    <text evidence="1">The sequence shown here is derived from an EMBL/GenBank/DDBJ whole genome shotgun (WGS) entry which is preliminary data.</text>
</comment>
<evidence type="ECO:0000313" key="2">
    <source>
        <dbReference type="Proteomes" id="UP000192801"/>
    </source>
</evidence>
<protein>
    <submittedName>
        <fullName evidence="1">Uncharacterized protein</fullName>
    </submittedName>
</protein>
<evidence type="ECO:0000313" key="1">
    <source>
        <dbReference type="EMBL" id="ORA67710.1"/>
    </source>
</evidence>
<reference evidence="1 2" key="1">
    <citation type="submission" date="2016-12" db="EMBL/GenBank/DDBJ databases">
        <title>The new phylogeny of genus Mycobacterium.</title>
        <authorList>
            <person name="Tortoli E."/>
            <person name="Trovato A."/>
            <person name="Cirillo D.M."/>
        </authorList>
    </citation>
    <scope>NUCLEOTIDE SEQUENCE [LARGE SCALE GENOMIC DNA]</scope>
    <source>
        <strain evidence="1 2">DSM 45130</strain>
    </source>
</reference>
<organism evidence="1 2">
    <name type="scientific">Mycolicibacterium insubricum</name>
    <dbReference type="NCBI Taxonomy" id="444597"/>
    <lineage>
        <taxon>Bacteria</taxon>
        <taxon>Bacillati</taxon>
        <taxon>Actinomycetota</taxon>
        <taxon>Actinomycetes</taxon>
        <taxon>Mycobacteriales</taxon>
        <taxon>Mycobacteriaceae</taxon>
        <taxon>Mycolicibacterium</taxon>
    </lineage>
</organism>